<protein>
    <recommendedName>
        <fullName evidence="8">WSC domain-containing protein</fullName>
    </recommendedName>
</protein>
<evidence type="ECO:0000256" key="3">
    <source>
        <dbReference type="ARBA" id="ARBA00022989"/>
    </source>
</evidence>
<feature type="domain" description="WSC" evidence="8">
    <location>
        <begin position="42"/>
        <end position="132"/>
    </location>
</feature>
<evidence type="ECO:0000256" key="4">
    <source>
        <dbReference type="ARBA" id="ARBA00023136"/>
    </source>
</evidence>
<feature type="region of interest" description="Disordered" evidence="5">
    <location>
        <begin position="226"/>
        <end position="246"/>
    </location>
</feature>
<dbReference type="GO" id="GO:0071944">
    <property type="term" value="C:cell periphery"/>
    <property type="evidence" value="ECO:0007669"/>
    <property type="project" value="UniProtKB-ARBA"/>
</dbReference>
<dbReference type="GeneID" id="28733963"/>
<dbReference type="GO" id="GO:0016020">
    <property type="term" value="C:membrane"/>
    <property type="evidence" value="ECO:0007669"/>
    <property type="project" value="UniProtKB-SubCell"/>
</dbReference>
<keyword evidence="2 6" id="KW-0812">Transmembrane</keyword>
<gene>
    <name evidence="9" type="ORF">AB675_2137</name>
</gene>
<dbReference type="PROSITE" id="PS51212">
    <property type="entry name" value="WSC"/>
    <property type="match status" value="1"/>
</dbReference>
<feature type="signal peptide" evidence="7">
    <location>
        <begin position="1"/>
        <end position="23"/>
    </location>
</feature>
<evidence type="ECO:0000259" key="8">
    <source>
        <dbReference type="PROSITE" id="PS51212"/>
    </source>
</evidence>
<keyword evidence="7" id="KW-0732">Signal</keyword>
<dbReference type="PANTHER" id="PTHR15549">
    <property type="entry name" value="PAIRED IMMUNOGLOBULIN-LIKE TYPE 2 RECEPTOR"/>
    <property type="match status" value="1"/>
</dbReference>
<keyword evidence="3 6" id="KW-1133">Transmembrane helix</keyword>
<keyword evidence="10" id="KW-1185">Reference proteome</keyword>
<name>A0A0N1P1X6_9EURO</name>
<dbReference type="OrthoDB" id="2019572at2759"/>
<keyword evidence="4 6" id="KW-0472">Membrane</keyword>
<evidence type="ECO:0000256" key="7">
    <source>
        <dbReference type="SAM" id="SignalP"/>
    </source>
</evidence>
<dbReference type="STRING" id="1664694.A0A0N1P1X6"/>
<sequence>MTRILRATIVAYAFSALTSLVLAQDDSSAATAVATGAAPAGPIETLDCYNTLGSNSDEEDNNTFQSSGHCQSVCTAKGAKVMITSGGMSCYCGDSIPPASDKVDSDQCNIGCGGYKLQTCGGLGTYQYYLTGLGAPTIEKDNSTTSAKPSATTSAVDTARPAVVTATASASPSSSGGGGSSKVGIAVGVVVGVIAVAAIAGVAVFFYRRRRNQKLEEEHARNAAINGFTKGPKSEASSANDSRLDPSIYSARRDSLGSIADERDFSRRILQVRNPDRESRASHV</sequence>
<dbReference type="SMART" id="SM00321">
    <property type="entry name" value="WSC"/>
    <property type="match status" value="1"/>
</dbReference>
<dbReference type="Pfam" id="PF01822">
    <property type="entry name" value="WSC"/>
    <property type="match status" value="1"/>
</dbReference>
<dbReference type="InterPro" id="IPR002889">
    <property type="entry name" value="WSC_carb-bd"/>
</dbReference>
<dbReference type="AlphaFoldDB" id="A0A0N1P1X6"/>
<evidence type="ECO:0000256" key="5">
    <source>
        <dbReference type="SAM" id="MobiDB-lite"/>
    </source>
</evidence>
<dbReference type="PANTHER" id="PTHR15549:SF26">
    <property type="entry name" value="AXIAL BUDDING PATTERN PROTEIN 2-RELATED"/>
    <property type="match status" value="1"/>
</dbReference>
<evidence type="ECO:0000256" key="2">
    <source>
        <dbReference type="ARBA" id="ARBA00022692"/>
    </source>
</evidence>
<feature type="transmembrane region" description="Helical" evidence="6">
    <location>
        <begin position="183"/>
        <end position="207"/>
    </location>
</feature>
<dbReference type="RefSeq" id="XP_018002899.1">
    <property type="nucleotide sequence ID" value="XM_018142083.1"/>
</dbReference>
<comment type="subcellular location">
    <subcellularLocation>
        <location evidence="1">Membrane</location>
        <topology evidence="1">Single-pass membrane protein</topology>
    </subcellularLocation>
</comment>
<proteinExistence type="predicted"/>
<dbReference type="EMBL" id="LFJN01000006">
    <property type="protein sequence ID" value="KPI42936.1"/>
    <property type="molecule type" value="Genomic_DNA"/>
</dbReference>
<dbReference type="Proteomes" id="UP000038010">
    <property type="component" value="Unassembled WGS sequence"/>
</dbReference>
<comment type="caution">
    <text evidence="9">The sequence shown here is derived from an EMBL/GenBank/DDBJ whole genome shotgun (WGS) entry which is preliminary data.</text>
</comment>
<reference evidence="9 10" key="1">
    <citation type="submission" date="2015-06" db="EMBL/GenBank/DDBJ databases">
        <title>Draft genome of the ant-associated black yeast Phialophora attae CBS 131958.</title>
        <authorList>
            <person name="Moreno L.F."/>
            <person name="Stielow B.J."/>
            <person name="de Hoog S."/>
            <person name="Vicente V.A."/>
            <person name="Weiss V.A."/>
            <person name="de Vries M."/>
            <person name="Cruz L.M."/>
            <person name="Souza E.M."/>
        </authorList>
    </citation>
    <scope>NUCLEOTIDE SEQUENCE [LARGE SCALE GENOMIC DNA]</scope>
    <source>
        <strain evidence="9 10">CBS 131958</strain>
    </source>
</reference>
<organism evidence="9 10">
    <name type="scientific">Cyphellophora attinorum</name>
    <dbReference type="NCBI Taxonomy" id="1664694"/>
    <lineage>
        <taxon>Eukaryota</taxon>
        <taxon>Fungi</taxon>
        <taxon>Dikarya</taxon>
        <taxon>Ascomycota</taxon>
        <taxon>Pezizomycotina</taxon>
        <taxon>Eurotiomycetes</taxon>
        <taxon>Chaetothyriomycetidae</taxon>
        <taxon>Chaetothyriales</taxon>
        <taxon>Cyphellophoraceae</taxon>
        <taxon>Cyphellophora</taxon>
    </lineage>
</organism>
<accession>A0A0N1P1X6</accession>
<evidence type="ECO:0000256" key="1">
    <source>
        <dbReference type="ARBA" id="ARBA00004167"/>
    </source>
</evidence>
<feature type="chain" id="PRO_5005879525" description="WSC domain-containing protein" evidence="7">
    <location>
        <begin position="24"/>
        <end position="284"/>
    </location>
</feature>
<evidence type="ECO:0000256" key="6">
    <source>
        <dbReference type="SAM" id="Phobius"/>
    </source>
</evidence>
<dbReference type="VEuPathDB" id="FungiDB:AB675_2137"/>
<dbReference type="InterPro" id="IPR051694">
    <property type="entry name" value="Immunoregulatory_rcpt-like"/>
</dbReference>
<evidence type="ECO:0000313" key="10">
    <source>
        <dbReference type="Proteomes" id="UP000038010"/>
    </source>
</evidence>
<evidence type="ECO:0000313" key="9">
    <source>
        <dbReference type="EMBL" id="KPI42936.1"/>
    </source>
</evidence>